<dbReference type="Proteomes" id="UP000784294">
    <property type="component" value="Unassembled WGS sequence"/>
</dbReference>
<dbReference type="AlphaFoldDB" id="A0A3S5AZT9"/>
<comment type="caution">
    <text evidence="2">The sequence shown here is derived from an EMBL/GenBank/DDBJ whole genome shotgun (WGS) entry which is preliminary data.</text>
</comment>
<feature type="region of interest" description="Disordered" evidence="1">
    <location>
        <begin position="122"/>
        <end position="181"/>
    </location>
</feature>
<protein>
    <submittedName>
        <fullName evidence="2">Uncharacterized protein</fullName>
    </submittedName>
</protein>
<reference evidence="2" key="1">
    <citation type="submission" date="2018-11" db="EMBL/GenBank/DDBJ databases">
        <authorList>
            <consortium name="Pathogen Informatics"/>
        </authorList>
    </citation>
    <scope>NUCLEOTIDE SEQUENCE</scope>
</reference>
<name>A0A3S5AZT9_9PLAT</name>
<feature type="region of interest" description="Disordered" evidence="1">
    <location>
        <begin position="39"/>
        <end position="73"/>
    </location>
</feature>
<feature type="compositionally biased region" description="Basic and acidic residues" evidence="1">
    <location>
        <begin position="136"/>
        <end position="148"/>
    </location>
</feature>
<sequence>MEIMSSVDINHQLPQALFVVEGLGRLFLVRQFIPLPEEKKPPNQMVKHRRSASGLGGGGTGAGGASGGGKVRRRVQVPELTSNKFLMSMTGGGLHVNGQSGMMMTPAEKEALQVDSHHLGHAYHHSDPIHHHHHHPNELHQSGHEHGLAHSVAQAHQHSPCHHYGHHHHHSHQPPQRQLIGPSCHMHKHQLYGHMHPYPLAQQSDGFLQNLDCHGNSPFRNFIVPLVTSIETMYLT</sequence>
<evidence type="ECO:0000313" key="3">
    <source>
        <dbReference type="Proteomes" id="UP000784294"/>
    </source>
</evidence>
<feature type="compositionally biased region" description="Basic residues" evidence="1">
    <location>
        <begin position="159"/>
        <end position="172"/>
    </location>
</feature>
<keyword evidence="3" id="KW-1185">Reference proteome</keyword>
<evidence type="ECO:0000256" key="1">
    <source>
        <dbReference type="SAM" id="MobiDB-lite"/>
    </source>
</evidence>
<proteinExistence type="predicted"/>
<gene>
    <name evidence="2" type="ORF">PXEA_LOCUS26120</name>
</gene>
<accession>A0A3S5AZT9</accession>
<dbReference type="EMBL" id="CAAALY010244508">
    <property type="protein sequence ID" value="VEL32680.1"/>
    <property type="molecule type" value="Genomic_DNA"/>
</dbReference>
<feature type="compositionally biased region" description="Gly residues" evidence="1">
    <location>
        <begin position="54"/>
        <end position="69"/>
    </location>
</feature>
<organism evidence="2 3">
    <name type="scientific">Protopolystoma xenopodis</name>
    <dbReference type="NCBI Taxonomy" id="117903"/>
    <lineage>
        <taxon>Eukaryota</taxon>
        <taxon>Metazoa</taxon>
        <taxon>Spiralia</taxon>
        <taxon>Lophotrochozoa</taxon>
        <taxon>Platyhelminthes</taxon>
        <taxon>Monogenea</taxon>
        <taxon>Polyopisthocotylea</taxon>
        <taxon>Polystomatidea</taxon>
        <taxon>Polystomatidae</taxon>
        <taxon>Protopolystoma</taxon>
    </lineage>
</organism>
<evidence type="ECO:0000313" key="2">
    <source>
        <dbReference type="EMBL" id="VEL32680.1"/>
    </source>
</evidence>